<keyword evidence="2" id="KW-1185">Reference proteome</keyword>
<dbReference type="Proteomes" id="UP000594014">
    <property type="component" value="Chromosome"/>
</dbReference>
<accession>A0ACD1A798</accession>
<reference evidence="1" key="1">
    <citation type="submission" date="2019-08" db="EMBL/GenBank/DDBJ databases">
        <title>Genome sequence of Clostridiales bacterium MT110.</title>
        <authorList>
            <person name="Cao J."/>
        </authorList>
    </citation>
    <scope>NUCLEOTIDE SEQUENCE</scope>
    <source>
        <strain evidence="1">MT110</strain>
    </source>
</reference>
<proteinExistence type="predicted"/>
<name>A0ACD1A798_9FIRM</name>
<evidence type="ECO:0000313" key="1">
    <source>
        <dbReference type="EMBL" id="QOX62303.1"/>
    </source>
</evidence>
<sequence>MGELTSPMAGRVQEIHVTAGQMITEDDELFIIEAMKMENAVYGDPGIVKEVLVKVGDKVEEDDVLAIIE</sequence>
<dbReference type="EMBL" id="CP042469">
    <property type="protein sequence ID" value="QOX62303.1"/>
    <property type="molecule type" value="Genomic_DNA"/>
</dbReference>
<protein>
    <submittedName>
        <fullName evidence="1">Acetyl-CoA carboxylase biotin carboxyl carrier protein subunit</fullName>
    </submittedName>
</protein>
<gene>
    <name evidence="1" type="ORF">FRZ06_02490</name>
</gene>
<evidence type="ECO:0000313" key="2">
    <source>
        <dbReference type="Proteomes" id="UP000594014"/>
    </source>
</evidence>
<organism evidence="1 2">
    <name type="scientific">Anoxybacterium hadale</name>
    <dbReference type="NCBI Taxonomy" id="3408580"/>
    <lineage>
        <taxon>Bacteria</taxon>
        <taxon>Bacillati</taxon>
        <taxon>Bacillota</taxon>
        <taxon>Clostridia</taxon>
        <taxon>Peptostreptococcales</taxon>
        <taxon>Anaerovoracaceae</taxon>
        <taxon>Anoxybacterium</taxon>
    </lineage>
</organism>